<proteinExistence type="inferred from homology"/>
<accession>F5IXR6</accession>
<keyword evidence="2" id="KW-0813">Transport</keyword>
<feature type="transmembrane region" description="Helical" evidence="10">
    <location>
        <begin position="76"/>
        <end position="95"/>
    </location>
</feature>
<evidence type="ECO:0000256" key="10">
    <source>
        <dbReference type="SAM" id="Phobius"/>
    </source>
</evidence>
<dbReference type="InterPro" id="IPR000390">
    <property type="entry name" value="Small_drug/metabolite_transptr"/>
</dbReference>
<dbReference type="HOGENOM" id="CLU_133067_1_3_10"/>
<evidence type="ECO:0000256" key="9">
    <source>
        <dbReference type="RuleBase" id="RU003942"/>
    </source>
</evidence>
<sequence length="122" mass="13382">MFNVIEMFFFNRFYMSWVYLLLASAFEVGFTFCISKAKIVAAPQSTYWYIAFGVCLVLGMGLLVKATQTIPMGTAYAIFTGIGAAGTVLLGIIVFKEPANLMRIFFIVTLIASVVGLKAVSH</sequence>
<protein>
    <recommendedName>
        <fullName evidence="8">Guanidinium exporter</fullName>
    </recommendedName>
</protein>
<dbReference type="Gene3D" id="1.10.3730.20">
    <property type="match status" value="1"/>
</dbReference>
<dbReference type="Pfam" id="PF00893">
    <property type="entry name" value="Multi_Drug_Res"/>
    <property type="match status" value="1"/>
</dbReference>
<organism evidence="11 12">
    <name type="scientific">Dysgonomonas gadei ATCC BAA-286</name>
    <dbReference type="NCBI Taxonomy" id="742766"/>
    <lineage>
        <taxon>Bacteria</taxon>
        <taxon>Pseudomonadati</taxon>
        <taxon>Bacteroidota</taxon>
        <taxon>Bacteroidia</taxon>
        <taxon>Bacteroidales</taxon>
        <taxon>Dysgonomonadaceae</taxon>
        <taxon>Dysgonomonas</taxon>
    </lineage>
</organism>
<dbReference type="AlphaFoldDB" id="F5IXR6"/>
<feature type="transmembrane region" description="Helical" evidence="10">
    <location>
        <begin position="46"/>
        <end position="64"/>
    </location>
</feature>
<dbReference type="PANTHER" id="PTHR30561">
    <property type="entry name" value="SMR FAMILY PROTON-DEPENDENT DRUG EFFLUX TRANSPORTER SUGE"/>
    <property type="match status" value="1"/>
</dbReference>
<keyword evidence="5 10" id="KW-1133">Transmembrane helix</keyword>
<evidence type="ECO:0000256" key="2">
    <source>
        <dbReference type="ARBA" id="ARBA00022448"/>
    </source>
</evidence>
<keyword evidence="6 10" id="KW-0472">Membrane</keyword>
<comment type="similarity">
    <text evidence="7">Belongs to the drug/metabolite transporter (DMT) superfamily. Small multidrug resistance (SMR) (TC 2.A.7.1) family. Gdx/SugE subfamily.</text>
</comment>
<dbReference type="STRING" id="742766.HMPREF9455_01883"/>
<evidence type="ECO:0000256" key="8">
    <source>
        <dbReference type="ARBA" id="ARBA00039168"/>
    </source>
</evidence>
<reference evidence="11 12" key="1">
    <citation type="submission" date="2011-04" db="EMBL/GenBank/DDBJ databases">
        <title>The Genome Sequence of Dysgonomonas gadei ATCC BAA-286.</title>
        <authorList>
            <consortium name="The Broad Institute Genome Sequencing Platform"/>
            <person name="Earl A."/>
            <person name="Ward D."/>
            <person name="Feldgarden M."/>
            <person name="Gevers D."/>
            <person name="Pudlo N."/>
            <person name="Martens E."/>
            <person name="Allen-Vercoe E."/>
            <person name="Young S.K."/>
            <person name="Zeng Q."/>
            <person name="Gargeya S."/>
            <person name="Fitzgerald M."/>
            <person name="Haas B."/>
            <person name="Abouelleil A."/>
            <person name="Alvarado L."/>
            <person name="Arachchi H.M."/>
            <person name="Berlin A."/>
            <person name="Brown A."/>
            <person name="Chapman S.B."/>
            <person name="Chen Z."/>
            <person name="Dunbar C."/>
            <person name="Freedman E."/>
            <person name="Gearin G."/>
            <person name="Gellesch M."/>
            <person name="Goldberg J."/>
            <person name="Griggs A."/>
            <person name="Gujja S."/>
            <person name="Heiman D."/>
            <person name="Howarth C."/>
            <person name="Larson L."/>
            <person name="Lui A."/>
            <person name="MacDonald P.J.P."/>
            <person name="Mehta T."/>
            <person name="Montmayeur A."/>
            <person name="Murphy C."/>
            <person name="Neiman D."/>
            <person name="Pearson M."/>
            <person name="Priest M."/>
            <person name="Roberts A."/>
            <person name="Saif S."/>
            <person name="Shea T."/>
            <person name="Shenoy N."/>
            <person name="Sisk P."/>
            <person name="Stolte C."/>
            <person name="Sykes S."/>
            <person name="Yandava C."/>
            <person name="Wortman J."/>
            <person name="Nusbaum C."/>
            <person name="Birren B."/>
        </authorList>
    </citation>
    <scope>NUCLEOTIDE SEQUENCE [LARGE SCALE GENOMIC DNA]</scope>
    <source>
        <strain evidence="11 12">ATCC BAA-286</strain>
    </source>
</reference>
<dbReference type="PANTHER" id="PTHR30561:SF0">
    <property type="entry name" value="GUANIDINIUM EXPORTER"/>
    <property type="match status" value="1"/>
</dbReference>
<evidence type="ECO:0000256" key="6">
    <source>
        <dbReference type="ARBA" id="ARBA00023136"/>
    </source>
</evidence>
<dbReference type="Proteomes" id="UP000004913">
    <property type="component" value="Unassembled WGS sequence"/>
</dbReference>
<evidence type="ECO:0000256" key="3">
    <source>
        <dbReference type="ARBA" id="ARBA00022475"/>
    </source>
</evidence>
<comment type="caution">
    <text evidence="11">The sequence shown here is derived from an EMBL/GenBank/DDBJ whole genome shotgun (WGS) entry which is preliminary data.</text>
</comment>
<evidence type="ECO:0000256" key="1">
    <source>
        <dbReference type="ARBA" id="ARBA00004651"/>
    </source>
</evidence>
<evidence type="ECO:0000256" key="5">
    <source>
        <dbReference type="ARBA" id="ARBA00022989"/>
    </source>
</evidence>
<feature type="transmembrane region" description="Helical" evidence="10">
    <location>
        <begin position="101"/>
        <end position="120"/>
    </location>
</feature>
<gene>
    <name evidence="11" type="ORF">HMPREF9455_01883</name>
</gene>
<comment type="subcellular location">
    <subcellularLocation>
        <location evidence="1 9">Cell membrane</location>
        <topology evidence="1 9">Multi-pass membrane protein</topology>
    </subcellularLocation>
</comment>
<dbReference type="eggNOG" id="COG2076">
    <property type="taxonomic scope" value="Bacteria"/>
</dbReference>
<dbReference type="EMBL" id="ADLV01000020">
    <property type="protein sequence ID" value="EGK01735.1"/>
    <property type="molecule type" value="Genomic_DNA"/>
</dbReference>
<dbReference type="InterPro" id="IPR045324">
    <property type="entry name" value="Small_multidrug_res"/>
</dbReference>
<dbReference type="SUPFAM" id="SSF103481">
    <property type="entry name" value="Multidrug resistance efflux transporter EmrE"/>
    <property type="match status" value="1"/>
</dbReference>
<evidence type="ECO:0000256" key="4">
    <source>
        <dbReference type="ARBA" id="ARBA00022692"/>
    </source>
</evidence>
<dbReference type="GO" id="GO:0022857">
    <property type="term" value="F:transmembrane transporter activity"/>
    <property type="evidence" value="ECO:0007669"/>
    <property type="project" value="InterPro"/>
</dbReference>
<evidence type="ECO:0000313" key="12">
    <source>
        <dbReference type="Proteomes" id="UP000004913"/>
    </source>
</evidence>
<keyword evidence="3" id="KW-1003">Cell membrane</keyword>
<name>F5IXR6_9BACT</name>
<dbReference type="GO" id="GO:0005886">
    <property type="term" value="C:plasma membrane"/>
    <property type="evidence" value="ECO:0007669"/>
    <property type="project" value="UniProtKB-SubCell"/>
</dbReference>
<evidence type="ECO:0000313" key="11">
    <source>
        <dbReference type="EMBL" id="EGK01735.1"/>
    </source>
</evidence>
<feature type="transmembrane region" description="Helical" evidence="10">
    <location>
        <begin position="12"/>
        <end position="34"/>
    </location>
</feature>
<dbReference type="InterPro" id="IPR037185">
    <property type="entry name" value="EmrE-like"/>
</dbReference>
<keyword evidence="4 9" id="KW-0812">Transmembrane</keyword>
<evidence type="ECO:0000256" key="7">
    <source>
        <dbReference type="ARBA" id="ARBA00038151"/>
    </source>
</evidence>
<keyword evidence="12" id="KW-1185">Reference proteome</keyword>